<gene>
    <name evidence="1" type="ORF">CBE74_12985</name>
</gene>
<keyword evidence="2" id="KW-1185">Reference proteome</keyword>
<keyword evidence="1" id="KW-0378">Hydrolase</keyword>
<evidence type="ECO:0000313" key="2">
    <source>
        <dbReference type="Proteomes" id="UP000195652"/>
    </source>
</evidence>
<organism evidence="1 2">
    <name type="scientific">Corynebacterium silvaticum</name>
    <dbReference type="NCBI Taxonomy" id="2320431"/>
    <lineage>
        <taxon>Bacteria</taxon>
        <taxon>Bacillati</taxon>
        <taxon>Actinomycetota</taxon>
        <taxon>Actinomycetes</taxon>
        <taxon>Mycobacteriales</taxon>
        <taxon>Corynebacteriaceae</taxon>
        <taxon>Corynebacterium</taxon>
    </lineage>
</organism>
<dbReference type="Proteomes" id="UP000195652">
    <property type="component" value="Chromosome"/>
</dbReference>
<accession>A0ACD4PY47</accession>
<keyword evidence="1" id="KW-0645">Protease</keyword>
<dbReference type="EC" id="3.4.-.-" evidence="1"/>
<reference evidence="1 2" key="2">
    <citation type="journal article" date="2020" name="Antonie Van Leeuwenhoek">
        <title>Phylogenomic characterisation of a novel corynebacterial species pathogenic to animals.</title>
        <authorList>
            <person name="Moller J."/>
            <person name="Musella L."/>
            <person name="Melnikov V."/>
            <person name="Geissdorfer W."/>
            <person name="Burkovski A."/>
            <person name="Sangal V."/>
        </authorList>
    </citation>
    <scope>NUCLEOTIDE SEQUENCE [LARGE SCALE GENOMIC DNA]</scope>
    <source>
        <strain evidence="1 2">PO100/5</strain>
    </source>
</reference>
<dbReference type="EMBL" id="CP021417">
    <property type="protein sequence ID" value="WCV10616.1"/>
    <property type="molecule type" value="Genomic_DNA"/>
</dbReference>
<proteinExistence type="predicted"/>
<sequence>MPFFVGAFVGLGFQLTEDFWFAVGAAFEDVNSDLSGGITLSTFRVLLGVISHWTYTGIAAIGLCYLLGIGKVPEKRSARILTACWFFFLSLSLHGLWNSPINFGVDDIIAPVIKLLIAIAVFFVLARWLCRNEKAAVMRHSGDFS</sequence>
<reference evidence="1 2" key="1">
    <citation type="journal article" date="2014" name="BMC Vet. Res.">
        <title>First report of Corynebacterium pseudotuberculosis from caseous lymphadenitis lesions in Black Alentejano pig (Sus scrofa domesticus).</title>
        <authorList>
            <person name="Oliveira M."/>
            <person name="Barroco C."/>
            <person name="Mottola C."/>
            <person name="Santos R."/>
            <person name="Lemsaddek A."/>
            <person name="Tavares L."/>
            <person name="Semedo-Lemsaddek T."/>
        </authorList>
    </citation>
    <scope>NUCLEOTIDE SEQUENCE [LARGE SCALE GENOMIC DNA]</scope>
    <source>
        <strain evidence="1 2">PO100/5</strain>
    </source>
</reference>
<reference evidence="1 2" key="4">
    <citation type="journal article" date="2020" name="PLoS ONE">
        <title>Taxonomic classification of strain PO100/5 shows a broader geographic distribution and genetic markers of the recently described Corynebacterium silvaticum.</title>
        <authorList>
            <person name="Viana M.V.C."/>
            <person name="Profeta R."/>
            <person name="da Silva A.L."/>
            <person name="Hurtado R."/>
            <person name="Cerqueira J.C."/>
            <person name="Ribeiro B.F.S."/>
            <person name="Almeida M.O."/>
            <person name="Morais-Rodrigues F."/>
            <person name="Soares S.C."/>
            <person name="Oliveira M."/>
            <person name="Tavares L."/>
            <person name="Figueiredo H."/>
            <person name="Wattam A.R."/>
            <person name="Barh D."/>
            <person name="Ghosh P."/>
            <person name="Silva A."/>
            <person name="Azevedo V."/>
        </authorList>
    </citation>
    <scope>NUCLEOTIDE SEQUENCE [LARGE SCALE GENOMIC DNA]</scope>
    <source>
        <strain evidence="1 2">PO100/5</strain>
    </source>
</reference>
<protein>
    <submittedName>
        <fullName evidence="1">PrsW family glutamic-type intramembrane protease</fullName>
        <ecNumber evidence="1">3.4.-.-</ecNumber>
    </submittedName>
</protein>
<name>A0ACD4PY47_9CORY</name>
<evidence type="ECO:0000313" key="1">
    <source>
        <dbReference type="EMBL" id="WCV10616.1"/>
    </source>
</evidence>
<reference evidence="1 2" key="3">
    <citation type="journal article" date="2020" name="Int. J. Syst. Evol. Microbiol.">
        <title>Corynebacterium silvaticum sp. nov., a unique group of NTTB corynebacteria in wild boar and roe deer.</title>
        <authorList>
            <person name="Dangel A."/>
            <person name="Berger A."/>
            <person name="Rau J."/>
            <person name="Eisenberg T."/>
            <person name="Kampfer P."/>
            <person name="Margos G."/>
            <person name="Contzen M."/>
            <person name="Busse H.J."/>
            <person name="Konrad R."/>
            <person name="Peters M."/>
            <person name="Sting R."/>
            <person name="Sing A."/>
        </authorList>
    </citation>
    <scope>NUCLEOTIDE SEQUENCE [LARGE SCALE GENOMIC DNA]</scope>
    <source>
        <strain evidence="1 2">PO100/5</strain>
    </source>
</reference>